<keyword evidence="1" id="KW-0812">Transmembrane</keyword>
<evidence type="ECO:0000313" key="3">
    <source>
        <dbReference type="Proteomes" id="UP000184144"/>
    </source>
</evidence>
<accession>A0A1M5CG33</accession>
<feature type="transmembrane region" description="Helical" evidence="1">
    <location>
        <begin position="48"/>
        <end position="69"/>
    </location>
</feature>
<dbReference type="OrthoDB" id="10011860at2"/>
<keyword evidence="1" id="KW-0472">Membrane</keyword>
<sequence length="170" mass="18930">MDFIPELVATGFLGFAVAIMYLAYRLLTELVTAENPGTPAILKQRTRAIMMFLVLSASVLLMGIFFSFFEPTDEMNISLSILSQSEDIPNGVEIVRTDGRVEIYDPKRNKIKILKGNPLVINLARIEQRIELLERDIELLSKANIGLGKTASTLKDIAVDSPIDNPEESF</sequence>
<dbReference type="STRING" id="1486859.SAMN05444273_107115"/>
<protein>
    <submittedName>
        <fullName evidence="2">Uncharacterized protein</fullName>
    </submittedName>
</protein>
<keyword evidence="3" id="KW-1185">Reference proteome</keyword>
<dbReference type="EMBL" id="FQUV01000007">
    <property type="protein sequence ID" value="SHF53724.1"/>
    <property type="molecule type" value="Genomic_DNA"/>
</dbReference>
<name>A0A1M5CG33_9RHOB</name>
<evidence type="ECO:0000256" key="1">
    <source>
        <dbReference type="SAM" id="Phobius"/>
    </source>
</evidence>
<dbReference type="Proteomes" id="UP000184144">
    <property type="component" value="Unassembled WGS sequence"/>
</dbReference>
<feature type="transmembrane region" description="Helical" evidence="1">
    <location>
        <begin position="6"/>
        <end position="27"/>
    </location>
</feature>
<proteinExistence type="predicted"/>
<dbReference type="AlphaFoldDB" id="A0A1M5CG33"/>
<evidence type="ECO:0000313" key="2">
    <source>
        <dbReference type="EMBL" id="SHF53724.1"/>
    </source>
</evidence>
<keyword evidence="1" id="KW-1133">Transmembrane helix</keyword>
<gene>
    <name evidence="2" type="ORF">SAMN05444273_107115</name>
</gene>
<dbReference type="RefSeq" id="WP_073145244.1">
    <property type="nucleotide sequence ID" value="NZ_FQUV01000007.1"/>
</dbReference>
<organism evidence="2 3">
    <name type="scientific">Litoreibacter ascidiaceicola</name>
    <dbReference type="NCBI Taxonomy" id="1486859"/>
    <lineage>
        <taxon>Bacteria</taxon>
        <taxon>Pseudomonadati</taxon>
        <taxon>Pseudomonadota</taxon>
        <taxon>Alphaproteobacteria</taxon>
        <taxon>Rhodobacterales</taxon>
        <taxon>Roseobacteraceae</taxon>
        <taxon>Litoreibacter</taxon>
    </lineage>
</organism>
<reference evidence="3" key="1">
    <citation type="submission" date="2016-11" db="EMBL/GenBank/DDBJ databases">
        <authorList>
            <person name="Varghese N."/>
            <person name="Submissions S."/>
        </authorList>
    </citation>
    <scope>NUCLEOTIDE SEQUENCE [LARGE SCALE GENOMIC DNA]</scope>
    <source>
        <strain evidence="3">DSM 100566</strain>
    </source>
</reference>